<reference evidence="1" key="1">
    <citation type="journal article" date="2021" name="Proc. Natl. Acad. Sci. U.S.A.">
        <title>A Catalog of Tens of Thousands of Viruses from Human Metagenomes Reveals Hidden Associations with Chronic Diseases.</title>
        <authorList>
            <person name="Tisza M.J."/>
            <person name="Buck C.B."/>
        </authorList>
    </citation>
    <scope>NUCLEOTIDE SEQUENCE</scope>
    <source>
        <strain evidence="1">CtcLF7</strain>
    </source>
</reference>
<organism evidence="1">
    <name type="scientific">Caudovirales sp. ctcLF7</name>
    <dbReference type="NCBI Taxonomy" id="2825768"/>
    <lineage>
        <taxon>Viruses</taxon>
        <taxon>Duplodnaviria</taxon>
        <taxon>Heunggongvirae</taxon>
        <taxon>Uroviricota</taxon>
        <taxon>Caudoviricetes</taxon>
    </lineage>
</organism>
<accession>A0A8S5PVK3</accession>
<dbReference type="EMBL" id="BK015511">
    <property type="protein sequence ID" value="DAE10477.1"/>
    <property type="molecule type" value="Genomic_DNA"/>
</dbReference>
<name>A0A8S5PVK3_9CAUD</name>
<sequence length="96" mass="10839">MTTLPATGVSTEVLLGTANALLYGLALWMGHEWWKDHKAQHKQLDESITRLSEVYASKTSVHRAHKRLDDLDAVTADHAERLARLEAMQEIKRDCS</sequence>
<protein>
    <submittedName>
        <fullName evidence="1">Uncharacterized protein</fullName>
    </submittedName>
</protein>
<proteinExistence type="predicted"/>
<evidence type="ECO:0000313" key="1">
    <source>
        <dbReference type="EMBL" id="DAE10477.1"/>
    </source>
</evidence>